<accession>A0A1V9R7H3</accession>
<dbReference type="SUPFAM" id="SSF47413">
    <property type="entry name" value="lambda repressor-like DNA-binding domains"/>
    <property type="match status" value="1"/>
</dbReference>
<gene>
    <name evidence="2" type="ORF">B6U56_09870</name>
</gene>
<reference evidence="2 3" key="1">
    <citation type="submission" date="2017-03" db="EMBL/GenBank/DDBJ databases">
        <title>Phylogenomics and comparative genomics of Lactobacillus salivarius, a mammalian gut commensal.</title>
        <authorList>
            <person name="Harris H.M."/>
        </authorList>
    </citation>
    <scope>NUCLEOTIDE SEQUENCE [LARGE SCALE GENOMIC DNA]</scope>
    <source>
        <strain evidence="2 3">JCM 1047</strain>
    </source>
</reference>
<dbReference type="InterPro" id="IPR010982">
    <property type="entry name" value="Lambda_DNA-bd_dom_sf"/>
</dbReference>
<evidence type="ECO:0000313" key="2">
    <source>
        <dbReference type="EMBL" id="OQQ89102.1"/>
    </source>
</evidence>
<comment type="caution">
    <text evidence="2">The sequence shown here is derived from an EMBL/GenBank/DDBJ whole genome shotgun (WGS) entry which is preliminary data.</text>
</comment>
<dbReference type="AlphaFoldDB" id="A0A1V9R7H3"/>
<feature type="domain" description="HTH cro/C1-type" evidence="1">
    <location>
        <begin position="7"/>
        <end position="62"/>
    </location>
</feature>
<dbReference type="Gene3D" id="1.10.260.40">
    <property type="entry name" value="lambda repressor-like DNA-binding domains"/>
    <property type="match status" value="1"/>
</dbReference>
<dbReference type="EMBL" id="NBEF01000034">
    <property type="protein sequence ID" value="OQQ89102.1"/>
    <property type="molecule type" value="Genomic_DNA"/>
</dbReference>
<dbReference type="PROSITE" id="PS50943">
    <property type="entry name" value="HTH_CROC1"/>
    <property type="match status" value="1"/>
</dbReference>
<evidence type="ECO:0000259" key="1">
    <source>
        <dbReference type="PROSITE" id="PS50943"/>
    </source>
</evidence>
<evidence type="ECO:0000313" key="3">
    <source>
        <dbReference type="Proteomes" id="UP000192575"/>
    </source>
</evidence>
<organism evidence="2 3">
    <name type="scientific">Ligilactobacillus salivarius</name>
    <dbReference type="NCBI Taxonomy" id="1624"/>
    <lineage>
        <taxon>Bacteria</taxon>
        <taxon>Bacillati</taxon>
        <taxon>Bacillota</taxon>
        <taxon>Bacilli</taxon>
        <taxon>Lactobacillales</taxon>
        <taxon>Lactobacillaceae</taxon>
        <taxon>Ligilactobacillus</taxon>
    </lineage>
</organism>
<protein>
    <submittedName>
        <fullName evidence="2">Transcriptional regulator</fullName>
    </submittedName>
</protein>
<sequence>MSREEFLRTIIEDRYGSLRAFTKNIGMPYTTLVSILKRGIGNTSVDNILKICKHLGIPPESLYEDDVFFHDKSNITLIRNITQLSTENKKLVLDYINFLKNFTHTDLEIKSYYKLNSSNKAKVKEYSDLLYGSQEKNTNN</sequence>
<name>A0A1V9R7H3_9LACO</name>
<dbReference type="GO" id="GO:0003677">
    <property type="term" value="F:DNA binding"/>
    <property type="evidence" value="ECO:0007669"/>
    <property type="project" value="InterPro"/>
</dbReference>
<dbReference type="RefSeq" id="WP_081535565.1">
    <property type="nucleotide sequence ID" value="NZ_NBEF01000034.1"/>
</dbReference>
<proteinExistence type="predicted"/>
<dbReference type="InterPro" id="IPR001387">
    <property type="entry name" value="Cro/C1-type_HTH"/>
</dbReference>
<dbReference type="Proteomes" id="UP000192575">
    <property type="component" value="Unassembled WGS sequence"/>
</dbReference>
<dbReference type="CDD" id="cd00093">
    <property type="entry name" value="HTH_XRE"/>
    <property type="match status" value="1"/>
</dbReference>